<gene>
    <name evidence="1" type="ORF">LCGC14_1346210</name>
</gene>
<dbReference type="AlphaFoldDB" id="A0A0F9MT43"/>
<reference evidence="1" key="1">
    <citation type="journal article" date="2015" name="Nature">
        <title>Complex archaea that bridge the gap between prokaryotes and eukaryotes.</title>
        <authorList>
            <person name="Spang A."/>
            <person name="Saw J.H."/>
            <person name="Jorgensen S.L."/>
            <person name="Zaremba-Niedzwiedzka K."/>
            <person name="Martijn J."/>
            <person name="Lind A.E."/>
            <person name="van Eijk R."/>
            <person name="Schleper C."/>
            <person name="Guy L."/>
            <person name="Ettema T.J."/>
        </authorList>
    </citation>
    <scope>NUCLEOTIDE SEQUENCE</scope>
</reference>
<evidence type="ECO:0000313" key="1">
    <source>
        <dbReference type="EMBL" id="KKM79800.1"/>
    </source>
</evidence>
<dbReference type="EMBL" id="LAZR01008284">
    <property type="protein sequence ID" value="KKM79800.1"/>
    <property type="molecule type" value="Genomic_DNA"/>
</dbReference>
<protein>
    <submittedName>
        <fullName evidence="1">Uncharacterized protein</fullName>
    </submittedName>
</protein>
<sequence length="60" mass="6710">MQVTQCDVCNETGASKATHRIEADDARFSVAIYLEPKEKGLDTCPGCWWKLVRQALKEPA</sequence>
<organism evidence="1">
    <name type="scientific">marine sediment metagenome</name>
    <dbReference type="NCBI Taxonomy" id="412755"/>
    <lineage>
        <taxon>unclassified sequences</taxon>
        <taxon>metagenomes</taxon>
        <taxon>ecological metagenomes</taxon>
    </lineage>
</organism>
<accession>A0A0F9MT43</accession>
<proteinExistence type="predicted"/>
<comment type="caution">
    <text evidence="1">The sequence shown here is derived from an EMBL/GenBank/DDBJ whole genome shotgun (WGS) entry which is preliminary data.</text>
</comment>
<name>A0A0F9MT43_9ZZZZ</name>